<evidence type="ECO:0000313" key="1">
    <source>
        <dbReference type="EMBL" id="CAI2359466.1"/>
    </source>
</evidence>
<gene>
    <name evidence="1" type="ORF">ECRASSUSDP1_LOCUS757</name>
</gene>
<protein>
    <submittedName>
        <fullName evidence="1">Uncharacterized protein</fullName>
    </submittedName>
</protein>
<comment type="caution">
    <text evidence="1">The sequence shown here is derived from an EMBL/GenBank/DDBJ whole genome shotgun (WGS) entry which is preliminary data.</text>
</comment>
<evidence type="ECO:0000313" key="2">
    <source>
        <dbReference type="Proteomes" id="UP001295684"/>
    </source>
</evidence>
<proteinExistence type="predicted"/>
<organism evidence="1 2">
    <name type="scientific">Euplotes crassus</name>
    <dbReference type="NCBI Taxonomy" id="5936"/>
    <lineage>
        <taxon>Eukaryota</taxon>
        <taxon>Sar</taxon>
        <taxon>Alveolata</taxon>
        <taxon>Ciliophora</taxon>
        <taxon>Intramacronucleata</taxon>
        <taxon>Spirotrichea</taxon>
        <taxon>Hypotrichia</taxon>
        <taxon>Euplotida</taxon>
        <taxon>Euplotidae</taxon>
        <taxon>Moneuplotes</taxon>
    </lineage>
</organism>
<dbReference type="AlphaFoldDB" id="A0AAD1TZU8"/>
<accession>A0AAD1TZU8</accession>
<name>A0AAD1TZU8_EUPCR</name>
<reference evidence="1" key="1">
    <citation type="submission" date="2023-07" db="EMBL/GenBank/DDBJ databases">
        <authorList>
            <consortium name="AG Swart"/>
            <person name="Singh M."/>
            <person name="Singh A."/>
            <person name="Seah K."/>
            <person name="Emmerich C."/>
        </authorList>
    </citation>
    <scope>NUCLEOTIDE SEQUENCE</scope>
    <source>
        <strain evidence="1">DP1</strain>
    </source>
</reference>
<dbReference type="EMBL" id="CAMPGE010000711">
    <property type="protein sequence ID" value="CAI2359466.1"/>
    <property type="molecule type" value="Genomic_DNA"/>
</dbReference>
<keyword evidence="2" id="KW-1185">Reference proteome</keyword>
<dbReference type="Proteomes" id="UP001295684">
    <property type="component" value="Unassembled WGS sequence"/>
</dbReference>
<sequence length="162" mass="18310">MDKTCTSHAYTSQGVIPKCPSRPNIKPRRVLFVSYSQKVIGTVTNCIEIEKDEAQSLAININHTEKNLLKVLSYDLLNDLQETPPKVFAEDTNSVDDSDSDFEDGSHIILKHKPDISEDSKKPKGLFAEEFMFGQSEKRLNLQSKEGVKRCPFLNTLSKQNH</sequence>